<dbReference type="InterPro" id="IPR050817">
    <property type="entry name" value="DjlA_DnaK_co-chaperone"/>
</dbReference>
<dbReference type="OrthoDB" id="9782583at2"/>
<dbReference type="SUPFAM" id="SSF46565">
    <property type="entry name" value="Chaperone J-domain"/>
    <property type="match status" value="1"/>
</dbReference>
<dbReference type="Pfam" id="PF00226">
    <property type="entry name" value="DnaJ"/>
    <property type="match status" value="1"/>
</dbReference>
<evidence type="ECO:0000256" key="2">
    <source>
        <dbReference type="ARBA" id="ARBA00022519"/>
    </source>
</evidence>
<feature type="domain" description="J" evidence="9">
    <location>
        <begin position="215"/>
        <end position="281"/>
    </location>
</feature>
<dbReference type="InterPro" id="IPR029024">
    <property type="entry name" value="TerB-like"/>
</dbReference>
<keyword evidence="4 7" id="KW-1133">Transmembrane helix</keyword>
<feature type="transmembrane region" description="Helical" evidence="8">
    <location>
        <begin position="6"/>
        <end position="28"/>
    </location>
</feature>
<comment type="subcellular location">
    <subcellularLocation>
        <location evidence="7">Cell inner membrane</location>
        <topology evidence="7">Single-pass type III membrane protein</topology>
    </subcellularLocation>
</comment>
<dbReference type="InterPro" id="IPR023749">
    <property type="entry name" value="DjlA"/>
</dbReference>
<dbReference type="SMART" id="SM00271">
    <property type="entry name" value="DnaJ"/>
    <property type="match status" value="1"/>
</dbReference>
<comment type="subunit">
    <text evidence="7">Homodimer.</text>
</comment>
<dbReference type="GO" id="GO:0051087">
    <property type="term" value="F:protein-folding chaperone binding"/>
    <property type="evidence" value="ECO:0007669"/>
    <property type="project" value="InterPro"/>
</dbReference>
<dbReference type="GO" id="GO:0005886">
    <property type="term" value="C:plasma membrane"/>
    <property type="evidence" value="ECO:0007669"/>
    <property type="project" value="UniProtKB-SubCell"/>
</dbReference>
<evidence type="ECO:0000256" key="3">
    <source>
        <dbReference type="ARBA" id="ARBA00022692"/>
    </source>
</evidence>
<evidence type="ECO:0000256" key="1">
    <source>
        <dbReference type="ARBA" id="ARBA00022475"/>
    </source>
</evidence>
<evidence type="ECO:0000313" key="11">
    <source>
        <dbReference type="Proteomes" id="UP000240904"/>
    </source>
</evidence>
<dbReference type="Gene3D" id="1.10.287.110">
    <property type="entry name" value="DnaJ domain"/>
    <property type="match status" value="1"/>
</dbReference>
<evidence type="ECO:0000256" key="5">
    <source>
        <dbReference type="ARBA" id="ARBA00023136"/>
    </source>
</evidence>
<dbReference type="PROSITE" id="PS50076">
    <property type="entry name" value="DNAJ_2"/>
    <property type="match status" value="1"/>
</dbReference>
<evidence type="ECO:0000256" key="8">
    <source>
        <dbReference type="SAM" id="Phobius"/>
    </source>
</evidence>
<evidence type="ECO:0000313" key="10">
    <source>
        <dbReference type="EMBL" id="PSW00863.1"/>
    </source>
</evidence>
<dbReference type="EMBL" id="PYMC01000023">
    <property type="protein sequence ID" value="PSW00863.1"/>
    <property type="molecule type" value="Genomic_DNA"/>
</dbReference>
<evidence type="ECO:0000256" key="6">
    <source>
        <dbReference type="ARBA" id="ARBA00023186"/>
    </source>
</evidence>
<dbReference type="Gene3D" id="1.10.3680.10">
    <property type="entry name" value="TerB-like"/>
    <property type="match status" value="1"/>
</dbReference>
<dbReference type="HAMAP" id="MF_01153">
    <property type="entry name" value="DjlA"/>
    <property type="match status" value="1"/>
</dbReference>
<protein>
    <recommendedName>
        <fullName evidence="7">Co-chaperone protein DjlA</fullName>
    </recommendedName>
</protein>
<dbReference type="InterPro" id="IPR001623">
    <property type="entry name" value="DnaJ_domain"/>
</dbReference>
<dbReference type="RefSeq" id="WP_107285184.1">
    <property type="nucleotide sequence ID" value="NZ_PYMC01000023.1"/>
</dbReference>
<proteinExistence type="inferred from homology"/>
<dbReference type="InterPro" id="IPR007791">
    <property type="entry name" value="DjlA_N"/>
</dbReference>
<sequence>MQVWGKLLGAFFGFLLGGPFGLLLGLFLGHKFDKARTNVYRGGGFSGFGSHQANSAERQAEFFYAGFAVMGHMAKSKGRVTEDEIRVASAIMDRMGLHGESRRQAQNAFREGKDEGFLLDETLSNVRRNYAGRADLLQFFLELQIQAAFADGVLHPSERQLLHVIARSLGFSSQQLEQRLHMQEAAFRFQQGGFNQQYQQQGAYRQPPTRDQLADAYELLGVTDGASAQEVKRAYRKQMNEHHPDKLAAKGLPPEMREMAKQKAQELQAAYDLIRKENGVK</sequence>
<keyword evidence="11" id="KW-1185">Reference proteome</keyword>
<dbReference type="PRINTS" id="PR00625">
    <property type="entry name" value="JDOMAIN"/>
</dbReference>
<reference evidence="10 11" key="1">
    <citation type="submission" date="2018-03" db="EMBL/GenBank/DDBJ databases">
        <title>Whole genome sequencing of Histamine producing bacteria.</title>
        <authorList>
            <person name="Butler K."/>
        </authorList>
    </citation>
    <scope>NUCLEOTIDE SEQUENCE [LARGE SCALE GENOMIC DNA]</scope>
    <source>
        <strain evidence="10 11">DSM 16190</strain>
    </source>
</reference>
<dbReference type="PANTHER" id="PTHR24074">
    <property type="entry name" value="CO-CHAPERONE PROTEIN DJLA"/>
    <property type="match status" value="1"/>
</dbReference>
<keyword evidence="1 7" id="KW-1003">Cell membrane</keyword>
<dbReference type="Proteomes" id="UP000240904">
    <property type="component" value="Unassembled WGS sequence"/>
</dbReference>
<dbReference type="Pfam" id="PF05099">
    <property type="entry name" value="TerB"/>
    <property type="match status" value="1"/>
</dbReference>
<keyword evidence="2 7" id="KW-0997">Cell inner membrane</keyword>
<evidence type="ECO:0000256" key="4">
    <source>
        <dbReference type="ARBA" id="ARBA00022989"/>
    </source>
</evidence>
<dbReference type="CDD" id="cd06257">
    <property type="entry name" value="DnaJ"/>
    <property type="match status" value="1"/>
</dbReference>
<keyword evidence="6 7" id="KW-0143">Chaperone</keyword>
<feature type="topological domain" description="Cytoplasmic" evidence="7">
    <location>
        <begin position="31"/>
        <end position="281"/>
    </location>
</feature>
<feature type="topological domain" description="Periplasmic" evidence="7">
    <location>
        <begin position="1"/>
        <end position="6"/>
    </location>
</feature>
<comment type="function">
    <text evidence="7">Regulatory DnaK co-chaperone. Direct interaction between DnaK and DjlA is needed for the induction of the wcaABCDE operon, involved in the synthesis of a colanic acid polysaccharide capsule, possibly through activation of the RcsB/RcsC phosphotransfer signaling pathway. The colanic acid capsule may help the bacterium survive conditions outside the host.</text>
</comment>
<dbReference type="CDD" id="cd07316">
    <property type="entry name" value="terB_like_DjlA"/>
    <property type="match status" value="1"/>
</dbReference>
<comment type="caution">
    <text evidence="10">The sequence shown here is derived from an EMBL/GenBank/DDBJ whole genome shotgun (WGS) entry which is preliminary data.</text>
</comment>
<dbReference type="NCBIfam" id="NF006948">
    <property type="entry name" value="PRK09430.1"/>
    <property type="match status" value="1"/>
</dbReference>
<evidence type="ECO:0000259" key="9">
    <source>
        <dbReference type="PROSITE" id="PS50076"/>
    </source>
</evidence>
<dbReference type="InterPro" id="IPR036869">
    <property type="entry name" value="J_dom_sf"/>
</dbReference>
<dbReference type="AlphaFoldDB" id="A0A2T3MSJ1"/>
<evidence type="ECO:0000256" key="7">
    <source>
        <dbReference type="HAMAP-Rule" id="MF_01153"/>
    </source>
</evidence>
<organism evidence="10 11">
    <name type="scientific">Photobacterium lipolyticum</name>
    <dbReference type="NCBI Taxonomy" id="266810"/>
    <lineage>
        <taxon>Bacteria</taxon>
        <taxon>Pseudomonadati</taxon>
        <taxon>Pseudomonadota</taxon>
        <taxon>Gammaproteobacteria</taxon>
        <taxon>Vibrionales</taxon>
        <taxon>Vibrionaceae</taxon>
        <taxon>Photobacterium</taxon>
    </lineage>
</organism>
<keyword evidence="3 7" id="KW-0812">Transmembrane</keyword>
<accession>A0A2T3MSJ1</accession>
<keyword evidence="5 7" id="KW-0472">Membrane</keyword>
<comment type="domain">
    <text evidence="7">The transmembrane domain is a dimerization domain.</text>
</comment>
<gene>
    <name evidence="7" type="primary">djlA</name>
    <name evidence="10" type="ORF">C9I89_20475</name>
</gene>
<name>A0A2T3MSJ1_9GAMM</name>